<evidence type="ECO:0000256" key="1">
    <source>
        <dbReference type="SAM" id="Phobius"/>
    </source>
</evidence>
<evidence type="ECO:0000313" key="3">
    <source>
        <dbReference type="Proteomes" id="UP001331761"/>
    </source>
</evidence>
<feature type="transmembrane region" description="Helical" evidence="1">
    <location>
        <begin position="25"/>
        <end position="51"/>
    </location>
</feature>
<gene>
    <name evidence="2" type="ORF">GCK32_017171</name>
</gene>
<protein>
    <submittedName>
        <fullName evidence="2">Uncharacterized protein</fullName>
    </submittedName>
</protein>
<proteinExistence type="predicted"/>
<keyword evidence="3" id="KW-1185">Reference proteome</keyword>
<keyword evidence="1" id="KW-0812">Transmembrane</keyword>
<reference evidence="2 3" key="1">
    <citation type="submission" date="2019-10" db="EMBL/GenBank/DDBJ databases">
        <title>Assembly and Annotation for the nematode Trichostrongylus colubriformis.</title>
        <authorList>
            <person name="Martin J."/>
        </authorList>
    </citation>
    <scope>NUCLEOTIDE SEQUENCE [LARGE SCALE GENOMIC DNA]</scope>
    <source>
        <strain evidence="2">G859</strain>
        <tissue evidence="2">Whole worm</tissue>
    </source>
</reference>
<organism evidence="2 3">
    <name type="scientific">Trichostrongylus colubriformis</name>
    <name type="common">Black scour worm</name>
    <dbReference type="NCBI Taxonomy" id="6319"/>
    <lineage>
        <taxon>Eukaryota</taxon>
        <taxon>Metazoa</taxon>
        <taxon>Ecdysozoa</taxon>
        <taxon>Nematoda</taxon>
        <taxon>Chromadorea</taxon>
        <taxon>Rhabditida</taxon>
        <taxon>Rhabditina</taxon>
        <taxon>Rhabditomorpha</taxon>
        <taxon>Strongyloidea</taxon>
        <taxon>Trichostrongylidae</taxon>
        <taxon>Trichostrongylus</taxon>
    </lineage>
</organism>
<dbReference type="Proteomes" id="UP001331761">
    <property type="component" value="Unassembled WGS sequence"/>
</dbReference>
<keyword evidence="1" id="KW-1133">Transmembrane helix</keyword>
<keyword evidence="1" id="KW-0472">Membrane</keyword>
<accession>A0AAN8F506</accession>
<name>A0AAN8F506_TRICO</name>
<evidence type="ECO:0000313" key="2">
    <source>
        <dbReference type="EMBL" id="KAK5967572.1"/>
    </source>
</evidence>
<comment type="caution">
    <text evidence="2">The sequence shown here is derived from an EMBL/GenBank/DDBJ whole genome shotgun (WGS) entry which is preliminary data.</text>
</comment>
<dbReference type="EMBL" id="WIXE01022340">
    <property type="protein sequence ID" value="KAK5967572.1"/>
    <property type="molecule type" value="Genomic_DNA"/>
</dbReference>
<dbReference type="AlphaFoldDB" id="A0AAN8F506"/>
<sequence length="142" mass="16297">MRKDIRESFMNTEAKREEEQRKSDLIFVTVMAILGSLILGVLIFFIIRSVLSYKRRKREKALARNEPRPMKTGNITQDNFQYRGALVVDSGIKGSVRHMLDDSNEKAPLNHIEFDSRLNEIVDIGSNVEVLEVRNLCANSTE</sequence>